<dbReference type="PROSITE" id="PS50106">
    <property type="entry name" value="PDZ"/>
    <property type="match status" value="1"/>
</dbReference>
<evidence type="ECO:0000313" key="3">
    <source>
        <dbReference type="Proteomes" id="UP001597361"/>
    </source>
</evidence>
<feature type="domain" description="PDZ" evidence="1">
    <location>
        <begin position="312"/>
        <end position="356"/>
    </location>
</feature>
<dbReference type="InterPro" id="IPR001478">
    <property type="entry name" value="PDZ"/>
</dbReference>
<dbReference type="SUPFAM" id="SSF50156">
    <property type="entry name" value="PDZ domain-like"/>
    <property type="match status" value="1"/>
</dbReference>
<protein>
    <submittedName>
        <fullName evidence="2">Aspartyl protease family protein</fullName>
    </submittedName>
</protein>
<keyword evidence="2" id="KW-0378">Hydrolase</keyword>
<keyword evidence="2" id="KW-0645">Protease</keyword>
<evidence type="ECO:0000313" key="2">
    <source>
        <dbReference type="EMBL" id="MFD2033433.1"/>
    </source>
</evidence>
<dbReference type="GO" id="GO:0008233">
    <property type="term" value="F:peptidase activity"/>
    <property type="evidence" value="ECO:0007669"/>
    <property type="project" value="UniProtKB-KW"/>
</dbReference>
<sequence length="390" mass="44061">MKTDSRKTVVDFVNSNNLIIIPVSINGNPPLNFILDTGVRTNILFSKNIGNEMELNYTRSLDLVGADGKTVLTASVSPNNYMDLGNVEGKSQTLLVLDEDFFELESVIGIPVIGVIGYEFFKFNPVRIDYDRGKIHFYRENSIRWRPFGFRKIPLSLELNKPYIKARIKQVNGSTLHSKLLIDTGANHGLLLNPETSEDIKIPHVNLETELGRSLGGDLHGVVGRVKQLSLKGLNFNNTISSYPVETEYSYIIKETGRHGSIGSELLGRMEIIIDYPRERMLFKKSSTFINPFEYDMSGITPKVLPTDNGRIYISSLKPKSPAASSGLKVLDEIIKINNIPIEFWELSDLIKLFKSEVGKQVKLTIMRYGTEKPSEPAILEYEFRLRRMI</sequence>
<dbReference type="GO" id="GO:0006508">
    <property type="term" value="P:proteolysis"/>
    <property type="evidence" value="ECO:0007669"/>
    <property type="project" value="UniProtKB-KW"/>
</dbReference>
<reference evidence="3" key="1">
    <citation type="journal article" date="2019" name="Int. J. Syst. Evol. Microbiol.">
        <title>The Global Catalogue of Microorganisms (GCM) 10K type strain sequencing project: providing services to taxonomists for standard genome sequencing and annotation.</title>
        <authorList>
            <consortium name="The Broad Institute Genomics Platform"/>
            <consortium name="The Broad Institute Genome Sequencing Center for Infectious Disease"/>
            <person name="Wu L."/>
            <person name="Ma J."/>
        </authorList>
    </citation>
    <scope>NUCLEOTIDE SEQUENCE [LARGE SCALE GENOMIC DNA]</scope>
    <source>
        <strain evidence="3">CGMCC 1.15180</strain>
    </source>
</reference>
<organism evidence="2 3">
    <name type="scientific">Belliella marina</name>
    <dbReference type="NCBI Taxonomy" id="1644146"/>
    <lineage>
        <taxon>Bacteria</taxon>
        <taxon>Pseudomonadati</taxon>
        <taxon>Bacteroidota</taxon>
        <taxon>Cytophagia</taxon>
        <taxon>Cytophagales</taxon>
        <taxon>Cyclobacteriaceae</taxon>
        <taxon>Belliella</taxon>
    </lineage>
</organism>
<keyword evidence="3" id="KW-1185">Reference proteome</keyword>
<dbReference type="RefSeq" id="WP_376882778.1">
    <property type="nucleotide sequence ID" value="NZ_JBHUHR010000002.1"/>
</dbReference>
<dbReference type="Gene3D" id="2.40.70.10">
    <property type="entry name" value="Acid Proteases"/>
    <property type="match status" value="2"/>
</dbReference>
<dbReference type="Pfam" id="PF13650">
    <property type="entry name" value="Asp_protease_2"/>
    <property type="match status" value="2"/>
</dbReference>
<gene>
    <name evidence="2" type="ORF">ACFSKL_01460</name>
</gene>
<dbReference type="Gene3D" id="2.30.42.10">
    <property type="match status" value="1"/>
</dbReference>
<dbReference type="SMART" id="SM00228">
    <property type="entry name" value="PDZ"/>
    <property type="match status" value="1"/>
</dbReference>
<name>A0ABW4VJC5_9BACT</name>
<dbReference type="InterPro" id="IPR021109">
    <property type="entry name" value="Peptidase_aspartic_dom_sf"/>
</dbReference>
<dbReference type="Proteomes" id="UP001597361">
    <property type="component" value="Unassembled WGS sequence"/>
</dbReference>
<comment type="caution">
    <text evidence="2">The sequence shown here is derived from an EMBL/GenBank/DDBJ whole genome shotgun (WGS) entry which is preliminary data.</text>
</comment>
<dbReference type="EMBL" id="JBHUHR010000002">
    <property type="protein sequence ID" value="MFD2033433.1"/>
    <property type="molecule type" value="Genomic_DNA"/>
</dbReference>
<proteinExistence type="predicted"/>
<accession>A0ABW4VJC5</accession>
<dbReference type="InterPro" id="IPR036034">
    <property type="entry name" value="PDZ_sf"/>
</dbReference>
<dbReference type="Pfam" id="PF00595">
    <property type="entry name" value="PDZ"/>
    <property type="match status" value="1"/>
</dbReference>
<evidence type="ECO:0000259" key="1">
    <source>
        <dbReference type="PROSITE" id="PS50106"/>
    </source>
</evidence>